<dbReference type="SMART" id="SM00110">
    <property type="entry name" value="C1Q"/>
    <property type="match status" value="1"/>
</dbReference>
<comment type="caution">
    <text evidence="5">The sequence shown here is derived from an EMBL/GenBank/DDBJ whole genome shotgun (WGS) entry which is preliminary data.</text>
</comment>
<dbReference type="PANTHER" id="PTHR22923:SF116">
    <property type="entry name" value="C1Q DOMAIN-CONTAINING PROTEIN"/>
    <property type="match status" value="1"/>
</dbReference>
<accession>A0AA88XKA6</accession>
<feature type="domain" description="C1q" evidence="4">
    <location>
        <begin position="1"/>
        <end position="108"/>
    </location>
</feature>
<sequence length="108" mass="11940">MPFEHVITIHGNGYNPGTSVFTAPAYGYFVFFWEIQVPPDTICDTDIKKNGDYILGLGADARGNTGSQSTSRLIILDLERGDRVWIQTGRCDAIYDGIYSTFSGLRIA</sequence>
<evidence type="ECO:0000259" key="4">
    <source>
        <dbReference type="PROSITE" id="PS50871"/>
    </source>
</evidence>
<keyword evidence="2" id="KW-0964">Secreted</keyword>
<dbReference type="PRINTS" id="PR00007">
    <property type="entry name" value="COMPLEMNTC1Q"/>
</dbReference>
<dbReference type="InterPro" id="IPR008983">
    <property type="entry name" value="Tumour_necrosis_fac-like_dom"/>
</dbReference>
<evidence type="ECO:0000256" key="2">
    <source>
        <dbReference type="ARBA" id="ARBA00022525"/>
    </source>
</evidence>
<dbReference type="EMBL" id="VSWD01000011">
    <property type="protein sequence ID" value="KAK3086995.1"/>
    <property type="molecule type" value="Genomic_DNA"/>
</dbReference>
<name>A0AA88XKA6_PINIB</name>
<gene>
    <name evidence="5" type="ORF">FSP39_000146</name>
</gene>
<dbReference type="PANTHER" id="PTHR22923">
    <property type="entry name" value="CEREBELLIN-RELATED"/>
    <property type="match status" value="1"/>
</dbReference>
<evidence type="ECO:0000256" key="3">
    <source>
        <dbReference type="ARBA" id="ARBA00022729"/>
    </source>
</evidence>
<dbReference type="Pfam" id="PF00386">
    <property type="entry name" value="C1q"/>
    <property type="match status" value="1"/>
</dbReference>
<evidence type="ECO:0000313" key="5">
    <source>
        <dbReference type="EMBL" id="KAK3086995.1"/>
    </source>
</evidence>
<evidence type="ECO:0000256" key="1">
    <source>
        <dbReference type="ARBA" id="ARBA00004613"/>
    </source>
</evidence>
<dbReference type="GO" id="GO:0005576">
    <property type="term" value="C:extracellular region"/>
    <property type="evidence" value="ECO:0007669"/>
    <property type="project" value="UniProtKB-SubCell"/>
</dbReference>
<dbReference type="SUPFAM" id="SSF49842">
    <property type="entry name" value="TNF-like"/>
    <property type="match status" value="1"/>
</dbReference>
<organism evidence="5 6">
    <name type="scientific">Pinctada imbricata</name>
    <name type="common">Atlantic pearl-oyster</name>
    <name type="synonym">Pinctada martensii</name>
    <dbReference type="NCBI Taxonomy" id="66713"/>
    <lineage>
        <taxon>Eukaryota</taxon>
        <taxon>Metazoa</taxon>
        <taxon>Spiralia</taxon>
        <taxon>Lophotrochozoa</taxon>
        <taxon>Mollusca</taxon>
        <taxon>Bivalvia</taxon>
        <taxon>Autobranchia</taxon>
        <taxon>Pteriomorphia</taxon>
        <taxon>Pterioida</taxon>
        <taxon>Pterioidea</taxon>
        <taxon>Pteriidae</taxon>
        <taxon>Pinctada</taxon>
    </lineage>
</organism>
<proteinExistence type="predicted"/>
<comment type="subcellular location">
    <subcellularLocation>
        <location evidence="1">Secreted</location>
    </subcellularLocation>
</comment>
<dbReference type="InterPro" id="IPR001073">
    <property type="entry name" value="C1q_dom"/>
</dbReference>
<dbReference type="Gene3D" id="2.60.120.40">
    <property type="match status" value="1"/>
</dbReference>
<protein>
    <recommendedName>
        <fullName evidence="4">C1q domain-containing protein</fullName>
    </recommendedName>
</protein>
<dbReference type="InterPro" id="IPR050822">
    <property type="entry name" value="Cerebellin_Synaptic_Org"/>
</dbReference>
<keyword evidence="6" id="KW-1185">Reference proteome</keyword>
<dbReference type="AlphaFoldDB" id="A0AA88XKA6"/>
<reference evidence="5" key="1">
    <citation type="submission" date="2019-08" db="EMBL/GenBank/DDBJ databases">
        <title>The improved chromosome-level genome for the pearl oyster Pinctada fucata martensii using PacBio sequencing and Hi-C.</title>
        <authorList>
            <person name="Zheng Z."/>
        </authorList>
    </citation>
    <scope>NUCLEOTIDE SEQUENCE</scope>
    <source>
        <strain evidence="5">ZZ-2019</strain>
        <tissue evidence="5">Adductor muscle</tissue>
    </source>
</reference>
<keyword evidence="3" id="KW-0732">Signal</keyword>
<evidence type="ECO:0000313" key="6">
    <source>
        <dbReference type="Proteomes" id="UP001186944"/>
    </source>
</evidence>
<dbReference type="PROSITE" id="PS50871">
    <property type="entry name" value="C1Q"/>
    <property type="match status" value="1"/>
</dbReference>
<dbReference type="Proteomes" id="UP001186944">
    <property type="component" value="Unassembled WGS sequence"/>
</dbReference>